<keyword evidence="1" id="KW-0812">Transmembrane</keyword>
<feature type="transmembrane region" description="Helical" evidence="1">
    <location>
        <begin position="302"/>
        <end position="327"/>
    </location>
</feature>
<dbReference type="PANTHER" id="PTHR31600">
    <property type="entry name" value="TINY MACROCYSTS PROTEIN B-RELATED"/>
    <property type="match status" value="1"/>
</dbReference>
<feature type="transmembrane region" description="Helical" evidence="1">
    <location>
        <begin position="269"/>
        <end position="290"/>
    </location>
</feature>
<keyword evidence="1" id="KW-0472">Membrane</keyword>
<name>A0A8J4C5C5_9CHLO</name>
<dbReference type="Proteomes" id="UP000747110">
    <property type="component" value="Unassembled WGS sequence"/>
</dbReference>
<gene>
    <name evidence="2" type="ORF">Vretifemale_4273</name>
</gene>
<feature type="transmembrane region" description="Helical" evidence="1">
    <location>
        <begin position="84"/>
        <end position="108"/>
    </location>
</feature>
<reference evidence="2" key="1">
    <citation type="journal article" date="2021" name="Proc. Natl. Acad. Sci. U.S.A.">
        <title>Three genomes in the algal genus Volvox reveal the fate of a haploid sex-determining region after a transition to homothallism.</title>
        <authorList>
            <person name="Yamamoto K."/>
            <person name="Hamaji T."/>
            <person name="Kawai-Toyooka H."/>
            <person name="Matsuzaki R."/>
            <person name="Takahashi F."/>
            <person name="Nishimura Y."/>
            <person name="Kawachi M."/>
            <person name="Noguchi H."/>
            <person name="Minakuchi Y."/>
            <person name="Umen J.G."/>
            <person name="Toyoda A."/>
            <person name="Nozaki H."/>
        </authorList>
    </citation>
    <scope>NUCLEOTIDE SEQUENCE</scope>
    <source>
        <strain evidence="2">NIES-3786</strain>
    </source>
</reference>
<comment type="caution">
    <text evidence="2">The sequence shown here is derived from an EMBL/GenBank/DDBJ whole genome shotgun (WGS) entry which is preliminary data.</text>
</comment>
<feature type="transmembrane region" description="Helical" evidence="1">
    <location>
        <begin position="30"/>
        <end position="49"/>
    </location>
</feature>
<evidence type="ECO:0000313" key="2">
    <source>
        <dbReference type="EMBL" id="GIL74346.1"/>
    </source>
</evidence>
<feature type="transmembrane region" description="Helical" evidence="1">
    <location>
        <begin position="128"/>
        <end position="147"/>
    </location>
</feature>
<evidence type="ECO:0000256" key="1">
    <source>
        <dbReference type="SAM" id="Phobius"/>
    </source>
</evidence>
<dbReference type="AlphaFoldDB" id="A0A8J4C5C5"/>
<protein>
    <submittedName>
        <fullName evidence="2">Uncharacterized protein</fullName>
    </submittedName>
</protein>
<accession>A0A8J4C5C5</accession>
<sequence>GDLLEQRRSFQEGVFACMYTLVRQSALSSWHFVVLKIVLEGLMPFIVAFNPSTGWDIDTGNPVWQVVRWAVWRSPIMRIYSYNVYIRIMYVMAGAVLLAVVGLIWLTIAMRKQEQSKWLRQMATMLHVAYELIFMIFYVSFLDYLVFTANCRFTDPSKEHEYFTGVKCLQMPHVMHMSVALVAAVVHFCVTALLVVASSDLNPLSLSYLASPDAVSRLKILAAKAAFIIFAADLQSWPKIQTVLMSIAVAFICWYNFRKLPFYRMLVNVIWCSLWICVLYTCLMLAVLELRKDSSLARRRQYTLYVLYGIFPVLAGGIVVCGVHAWWAMRPARKFEDLPSFRDVRVQKHRFAHVHEVELLSRVMRRLDADGGVEEDAAMLGDAVIRAGMLTFPNSPFLYVLYANFLLEVRKDGPAARTQLQLAAKHGPSLVERYQIYCTLEASKRLKDGRDGGMDLQAYIEFR</sequence>
<dbReference type="PANTHER" id="PTHR31600:SF2">
    <property type="entry name" value="GAMETE ENRICHED GENE 10 PROTEIN-RELATED"/>
    <property type="match status" value="1"/>
</dbReference>
<dbReference type="OrthoDB" id="541921at2759"/>
<feature type="non-terminal residue" evidence="2">
    <location>
        <position position="1"/>
    </location>
</feature>
<organism evidence="2 3">
    <name type="scientific">Volvox reticuliferus</name>
    <dbReference type="NCBI Taxonomy" id="1737510"/>
    <lineage>
        <taxon>Eukaryota</taxon>
        <taxon>Viridiplantae</taxon>
        <taxon>Chlorophyta</taxon>
        <taxon>core chlorophytes</taxon>
        <taxon>Chlorophyceae</taxon>
        <taxon>CS clade</taxon>
        <taxon>Chlamydomonadales</taxon>
        <taxon>Volvocaceae</taxon>
        <taxon>Volvox</taxon>
    </lineage>
</organism>
<keyword evidence="1" id="KW-1133">Transmembrane helix</keyword>
<dbReference type="EMBL" id="BNCP01000006">
    <property type="protein sequence ID" value="GIL74346.1"/>
    <property type="molecule type" value="Genomic_DNA"/>
</dbReference>
<feature type="non-terminal residue" evidence="2">
    <location>
        <position position="463"/>
    </location>
</feature>
<proteinExistence type="predicted"/>
<evidence type="ECO:0000313" key="3">
    <source>
        <dbReference type="Proteomes" id="UP000747110"/>
    </source>
</evidence>
<keyword evidence="3" id="KW-1185">Reference proteome</keyword>
<feature type="transmembrane region" description="Helical" evidence="1">
    <location>
        <begin position="174"/>
        <end position="197"/>
    </location>
</feature>
<dbReference type="InterPro" id="IPR052994">
    <property type="entry name" value="Tiny_macrocysts_regulators"/>
</dbReference>